<evidence type="ECO:0000313" key="2">
    <source>
        <dbReference type="EMBL" id="AYD89158.1"/>
    </source>
</evidence>
<evidence type="ECO:0000256" key="1">
    <source>
        <dbReference type="SAM" id="MobiDB-lite"/>
    </source>
</evidence>
<name>A0ABN5PLS1_9ACTO</name>
<protein>
    <submittedName>
        <fullName evidence="2">Uncharacterized protein</fullName>
    </submittedName>
</protein>
<feature type="region of interest" description="Disordered" evidence="1">
    <location>
        <begin position="70"/>
        <end position="92"/>
    </location>
</feature>
<dbReference type="Proteomes" id="UP000273001">
    <property type="component" value="Chromosome"/>
</dbReference>
<dbReference type="RefSeq" id="WP_120203543.1">
    <property type="nucleotide sequence ID" value="NZ_CP032514.1"/>
</dbReference>
<proteinExistence type="predicted"/>
<reference evidence="2 3" key="1">
    <citation type="submission" date="2018-09" db="EMBL/GenBank/DDBJ databases">
        <authorList>
            <person name="Li J."/>
        </authorList>
    </citation>
    <scope>NUCLEOTIDE SEQUENCE [LARGE SCALE GENOMIC DNA]</scope>
    <source>
        <strain evidence="2 3">2129</strain>
    </source>
</reference>
<keyword evidence="3" id="KW-1185">Reference proteome</keyword>
<gene>
    <name evidence="2" type="ORF">D5R93_02195</name>
</gene>
<evidence type="ECO:0000313" key="3">
    <source>
        <dbReference type="Proteomes" id="UP000273001"/>
    </source>
</evidence>
<accession>A0ABN5PLS1</accession>
<dbReference type="EMBL" id="CP032514">
    <property type="protein sequence ID" value="AYD89158.1"/>
    <property type="molecule type" value="Genomic_DNA"/>
</dbReference>
<sequence>MLARLLTRLVAAAEHAEVLVRHRLRGLRGATTASTADRAGAVAPAGSATTASTVRAGVLTLGSTAPGVLVADGTGRPVPGHPARHCSAGEDQ</sequence>
<organism evidence="2 3">
    <name type="scientific">Actinomyces lilanjuaniae</name>
    <dbReference type="NCBI Taxonomy" id="2321394"/>
    <lineage>
        <taxon>Bacteria</taxon>
        <taxon>Bacillati</taxon>
        <taxon>Actinomycetota</taxon>
        <taxon>Actinomycetes</taxon>
        <taxon>Actinomycetales</taxon>
        <taxon>Actinomycetaceae</taxon>
        <taxon>Actinomyces</taxon>
    </lineage>
</organism>